<dbReference type="PANTHER" id="PTHR31005">
    <property type="entry name" value="DUF4139 DOMAIN-CONTAINING PROTEIN"/>
    <property type="match status" value="1"/>
</dbReference>
<reference evidence="5 6" key="1">
    <citation type="journal article" date="2019" name="Int. J. Syst. Evol. Microbiol.">
        <title>The Global Catalogue of Microorganisms (GCM) 10K type strain sequencing project: providing services to taxonomists for standard genome sequencing and annotation.</title>
        <authorList>
            <consortium name="The Broad Institute Genomics Platform"/>
            <consortium name="The Broad Institute Genome Sequencing Center for Infectious Disease"/>
            <person name="Wu L."/>
            <person name="Ma J."/>
        </authorList>
    </citation>
    <scope>NUCLEOTIDE SEQUENCE [LARGE SCALE GENOMIC DNA]</scope>
    <source>
        <strain evidence="5 6">JCM 12393</strain>
    </source>
</reference>
<evidence type="ECO:0000313" key="6">
    <source>
        <dbReference type="Proteomes" id="UP001499863"/>
    </source>
</evidence>
<dbReference type="NCBIfam" id="TIGR02231">
    <property type="entry name" value="mucoidy inhibitor MuiA family protein"/>
    <property type="match status" value="1"/>
</dbReference>
<keyword evidence="1" id="KW-0175">Coiled coil</keyword>
<feature type="domain" description="DUF4140" evidence="4">
    <location>
        <begin position="27"/>
        <end position="128"/>
    </location>
</feature>
<name>A0ABN1YE87_9ACTN</name>
<proteinExistence type="predicted"/>
<accession>A0ABN1YE87</accession>
<dbReference type="Pfam" id="PF13598">
    <property type="entry name" value="DUF4139"/>
    <property type="match status" value="1"/>
</dbReference>
<feature type="domain" description="DUF4139" evidence="3">
    <location>
        <begin position="220"/>
        <end position="524"/>
    </location>
</feature>
<dbReference type="InterPro" id="IPR037291">
    <property type="entry name" value="DUF4139"/>
</dbReference>
<evidence type="ECO:0000259" key="4">
    <source>
        <dbReference type="Pfam" id="PF13600"/>
    </source>
</evidence>
<evidence type="ECO:0000256" key="1">
    <source>
        <dbReference type="SAM" id="Coils"/>
    </source>
</evidence>
<evidence type="ECO:0000313" key="5">
    <source>
        <dbReference type="EMBL" id="GAA1407323.1"/>
    </source>
</evidence>
<dbReference type="PANTHER" id="PTHR31005:SF8">
    <property type="entry name" value="DUF4139 DOMAIN-CONTAINING PROTEIN"/>
    <property type="match status" value="1"/>
</dbReference>
<dbReference type="InterPro" id="IPR011935">
    <property type="entry name" value="CHP02231"/>
</dbReference>
<dbReference type="Pfam" id="PF13600">
    <property type="entry name" value="DUF4140"/>
    <property type="match status" value="1"/>
</dbReference>
<comment type="caution">
    <text evidence="5">The sequence shown here is derived from an EMBL/GenBank/DDBJ whole genome shotgun (WGS) entry which is preliminary data.</text>
</comment>
<dbReference type="RefSeq" id="WP_344342115.1">
    <property type="nucleotide sequence ID" value="NZ_BAAAKJ010000323.1"/>
</dbReference>
<dbReference type="Proteomes" id="UP001499863">
    <property type="component" value="Unassembled WGS sequence"/>
</dbReference>
<evidence type="ECO:0000256" key="2">
    <source>
        <dbReference type="SAM" id="MobiDB-lite"/>
    </source>
</evidence>
<sequence>MSTAPLPDTTPLPGAARPATPLPVTAVTCLEDRAQVERTATAELSAGVQRLRLGPLTALAVDRSLRAESDTPGVRVLDARITRVWTPRAPLPPGPEDSALRHRLHALDERRRSGEQLADRLEARLALLAQLSADLLREVGEGAGVGEVERTRWHRELNRVDAERERSAEELRATRARLRELEKERLAALTAVDEAEEEPAELLAHVELTVEAGEAGPARLTVSHLVPCALWRPSYRATLAEGVLRLESEAVVWQRTGEAWTGARLTFSTARSALATEPPALAEDVLTLRERTAEERRTVEVELREETISELRPGADGVLPGVDDGGEVRVLSAPAPATVPSDGRAHRVPLGSFEGAAHSEYACAPELSPLVTQVVRFRNTAGHPLLAGPVELVRGSGFTGRGRLPFTAPGADAELSFGSSDGYRVVRETDERRSTAGLSQRSVTTRTVRLHLSRFSGPEERDEQVVAVRERVPVSEVSAVEVRLRKEECSPAPDAFDAEGVVRWDVPLGPGARRTLTLVYEVSASGKVAGF</sequence>
<organism evidence="5 6">
    <name type="scientific">Kitasatospora putterlickiae</name>
    <dbReference type="NCBI Taxonomy" id="221725"/>
    <lineage>
        <taxon>Bacteria</taxon>
        <taxon>Bacillati</taxon>
        <taxon>Actinomycetota</taxon>
        <taxon>Actinomycetes</taxon>
        <taxon>Kitasatosporales</taxon>
        <taxon>Streptomycetaceae</taxon>
        <taxon>Kitasatospora</taxon>
    </lineage>
</organism>
<gene>
    <name evidence="5" type="ORF">GCM10009639_55990</name>
</gene>
<dbReference type="EMBL" id="BAAAKJ010000323">
    <property type="protein sequence ID" value="GAA1407323.1"/>
    <property type="molecule type" value="Genomic_DNA"/>
</dbReference>
<feature type="coiled-coil region" evidence="1">
    <location>
        <begin position="104"/>
        <end position="198"/>
    </location>
</feature>
<feature type="region of interest" description="Disordered" evidence="2">
    <location>
        <begin position="1"/>
        <end position="20"/>
    </location>
</feature>
<keyword evidence="6" id="KW-1185">Reference proteome</keyword>
<evidence type="ECO:0000259" key="3">
    <source>
        <dbReference type="Pfam" id="PF13598"/>
    </source>
</evidence>
<protein>
    <submittedName>
        <fullName evidence="5">Mucoidy inhibitor MuiA family protein</fullName>
    </submittedName>
</protein>
<dbReference type="InterPro" id="IPR025554">
    <property type="entry name" value="DUF4140"/>
</dbReference>